<dbReference type="NCBIfam" id="TIGR01764">
    <property type="entry name" value="excise"/>
    <property type="match status" value="1"/>
</dbReference>
<dbReference type="AlphaFoldDB" id="A0A3G8WRB0"/>
<dbReference type="InterPro" id="IPR010093">
    <property type="entry name" value="SinI_DNA-bd"/>
</dbReference>
<evidence type="ECO:0000259" key="1">
    <source>
        <dbReference type="Pfam" id="PF12728"/>
    </source>
</evidence>
<dbReference type="GO" id="GO:0003677">
    <property type="term" value="F:DNA binding"/>
    <property type="evidence" value="ECO:0007669"/>
    <property type="project" value="UniProtKB-KW"/>
</dbReference>
<name>A0A3G8WRB0_9FLAO</name>
<gene>
    <name evidence="2" type="ORF">EIH08_08410</name>
</gene>
<dbReference type="InterPro" id="IPR041657">
    <property type="entry name" value="HTH_17"/>
</dbReference>
<dbReference type="Proteomes" id="UP000282297">
    <property type="component" value="Chromosome"/>
</dbReference>
<reference evidence="3" key="1">
    <citation type="submission" date="2018-11" db="EMBL/GenBank/DDBJ databases">
        <title>Proposal to divide the Flavobacteriaceae and reorganize its genera based on Amino Acid Identity values calculated from whole genome sequences.</title>
        <authorList>
            <person name="Nicholson A.C."/>
            <person name="Gulvik C.A."/>
            <person name="Whitney A.M."/>
            <person name="Humrighouse B.W."/>
            <person name="Bell M."/>
            <person name="Holmes B."/>
            <person name="Steigerwalt A.B."/>
            <person name="Villarma A."/>
            <person name="Sheth M."/>
            <person name="Batra D."/>
            <person name="Pryor J."/>
            <person name="Bernardet J.-F."/>
            <person name="Hugo C."/>
            <person name="Kampfer P."/>
            <person name="Newman J.D."/>
            <person name="McQuiston J.R."/>
        </authorList>
    </citation>
    <scope>NUCLEOTIDE SEQUENCE [LARGE SCALE GENOMIC DNA]</scope>
    <source>
        <strain evidence="3">H4753</strain>
    </source>
</reference>
<sequence length="85" mass="9906">MLNENLKVLNELMTLEETSSFLNVSKSYLYKLTSGKKIPYYKPAGKLIYFLRSEIEQWVLEGRILTCQETTNNLFTTLKTQNHGK</sequence>
<proteinExistence type="predicted"/>
<dbReference type="EMBL" id="CP034171">
    <property type="protein sequence ID" value="AZI20724.1"/>
    <property type="molecule type" value="Genomic_DNA"/>
</dbReference>
<evidence type="ECO:0000313" key="3">
    <source>
        <dbReference type="Proteomes" id="UP000282297"/>
    </source>
</evidence>
<evidence type="ECO:0000313" key="2">
    <source>
        <dbReference type="EMBL" id="AZI20724.1"/>
    </source>
</evidence>
<accession>A0A3G8WRB0</accession>
<keyword evidence="2" id="KW-0238">DNA-binding</keyword>
<feature type="domain" description="Helix-turn-helix" evidence="1">
    <location>
        <begin position="12"/>
        <end position="61"/>
    </location>
</feature>
<organism evidence="2 3">
    <name type="scientific">Chryseobacterium taklimakanense</name>
    <dbReference type="NCBI Taxonomy" id="536441"/>
    <lineage>
        <taxon>Bacteria</taxon>
        <taxon>Pseudomonadati</taxon>
        <taxon>Bacteroidota</taxon>
        <taxon>Flavobacteriia</taxon>
        <taxon>Flavobacteriales</taxon>
        <taxon>Weeksellaceae</taxon>
        <taxon>Chryseobacterium group</taxon>
        <taxon>Chryseobacterium</taxon>
    </lineage>
</organism>
<dbReference type="Pfam" id="PF12728">
    <property type="entry name" value="HTH_17"/>
    <property type="match status" value="1"/>
</dbReference>
<dbReference type="RefSeq" id="WP_124784911.1">
    <property type="nucleotide sequence ID" value="NZ_CP034171.1"/>
</dbReference>
<protein>
    <submittedName>
        <fullName evidence="2">DNA-binding protein</fullName>
    </submittedName>
</protein>